<accession>A0A964FGJ0</accession>
<dbReference type="Gene3D" id="3.20.20.370">
    <property type="entry name" value="Glycoside hydrolase/deacetylase"/>
    <property type="match status" value="1"/>
</dbReference>
<dbReference type="EMBL" id="JADWDC010000011">
    <property type="protein sequence ID" value="MCC0176669.1"/>
    <property type="molecule type" value="Genomic_DNA"/>
</dbReference>
<dbReference type="SUPFAM" id="SSF88713">
    <property type="entry name" value="Glycoside hydrolase/deacetylase"/>
    <property type="match status" value="1"/>
</dbReference>
<evidence type="ECO:0000313" key="2">
    <source>
        <dbReference type="Proteomes" id="UP000729733"/>
    </source>
</evidence>
<dbReference type="Proteomes" id="UP000729733">
    <property type="component" value="Unassembled WGS sequence"/>
</dbReference>
<proteinExistence type="predicted"/>
<dbReference type="AlphaFoldDB" id="A0A964FGJ0"/>
<dbReference type="RefSeq" id="WP_229639707.1">
    <property type="nucleotide sequence ID" value="NZ_JADWDC010000011.1"/>
</dbReference>
<comment type="caution">
    <text evidence="1">The sequence shown here is derived from an EMBL/GenBank/DDBJ whole genome shotgun (WGS) entry which is preliminary data.</text>
</comment>
<evidence type="ECO:0008006" key="3">
    <source>
        <dbReference type="Google" id="ProtNLM"/>
    </source>
</evidence>
<name>A0A964FGJ0_9CYAN</name>
<gene>
    <name evidence="1" type="ORF">I4641_06715</name>
</gene>
<keyword evidence="2" id="KW-1185">Reference proteome</keyword>
<sequence>MSKYSNFVRCVSPKLLELTDNQIIRWYRPGRGFYNQTMLKAIANLTAEDDYDLQLVLASMIPFDTFDSISHPWLTAMYAKQMIFPGAILVFHANSIRVANNTAVALKTILEDLRQKNYRVVTLSELFD</sequence>
<evidence type="ECO:0000313" key="1">
    <source>
        <dbReference type="EMBL" id="MCC0176669.1"/>
    </source>
</evidence>
<dbReference type="GO" id="GO:0005975">
    <property type="term" value="P:carbohydrate metabolic process"/>
    <property type="evidence" value="ECO:0007669"/>
    <property type="project" value="InterPro"/>
</dbReference>
<dbReference type="InterPro" id="IPR011330">
    <property type="entry name" value="Glyco_hydro/deAcase_b/a-brl"/>
</dbReference>
<reference evidence="1" key="1">
    <citation type="journal article" date="2021" name="Antonie Van Leeuwenhoek">
        <title>Draft genome and description of Waterburya agarophytonicola gen. nov. sp. nov. (Pleurocapsales, Cyanobacteria): a seaweed symbiont.</title>
        <authorList>
            <person name="Bonthond G."/>
            <person name="Shalygin S."/>
            <person name="Bayer T."/>
            <person name="Weinberger F."/>
        </authorList>
    </citation>
    <scope>NUCLEOTIDE SEQUENCE</scope>
    <source>
        <strain evidence="1">KI4</strain>
    </source>
</reference>
<organism evidence="1 2">
    <name type="scientific">Waterburya agarophytonicola KI4</name>
    <dbReference type="NCBI Taxonomy" id="2874699"/>
    <lineage>
        <taxon>Bacteria</taxon>
        <taxon>Bacillati</taxon>
        <taxon>Cyanobacteriota</taxon>
        <taxon>Cyanophyceae</taxon>
        <taxon>Pleurocapsales</taxon>
        <taxon>Hyellaceae</taxon>
        <taxon>Waterburya</taxon>
        <taxon>Waterburya agarophytonicola</taxon>
    </lineage>
</organism>
<protein>
    <recommendedName>
        <fullName evidence="3">NodB homology domain-containing protein</fullName>
    </recommendedName>
</protein>